<protein>
    <submittedName>
        <fullName evidence="2">Uncharacterized protein</fullName>
    </submittedName>
</protein>
<accession>A0A5J4R926</accession>
<feature type="non-terminal residue" evidence="2">
    <location>
        <position position="1"/>
    </location>
</feature>
<reference evidence="2 3" key="1">
    <citation type="submission" date="2019-03" db="EMBL/GenBank/DDBJ databases">
        <title>Single cell metagenomics reveals metabolic interactions within the superorganism composed of flagellate Streblomastix strix and complex community of Bacteroidetes bacteria on its surface.</title>
        <authorList>
            <person name="Treitli S.C."/>
            <person name="Kolisko M."/>
            <person name="Husnik F."/>
            <person name="Keeling P."/>
            <person name="Hampl V."/>
        </authorList>
    </citation>
    <scope>NUCLEOTIDE SEQUENCE [LARGE SCALE GENOMIC DNA]</scope>
    <source>
        <strain evidence="2">ST1C</strain>
    </source>
</reference>
<dbReference type="Proteomes" id="UP000324800">
    <property type="component" value="Unassembled WGS sequence"/>
</dbReference>
<name>A0A5J4R926_9EUKA</name>
<keyword evidence="1" id="KW-0812">Transmembrane</keyword>
<evidence type="ECO:0000256" key="1">
    <source>
        <dbReference type="SAM" id="Phobius"/>
    </source>
</evidence>
<sequence>GIDGTNRLFIFLIAVSFCLVETRSVRLLCFGFLVVGVRLFGYMVRSYLVKMDLVAGQLGSELVKLGIALVVQSIASHPAKPIILVNKVSTEAGSPPSVQDRDGIDGTNRLFIFLIAVSFCLGLSTVCVAIRSIC</sequence>
<evidence type="ECO:0000313" key="2">
    <source>
        <dbReference type="EMBL" id="KAA6330577.1"/>
    </source>
</evidence>
<keyword evidence="1" id="KW-0472">Membrane</keyword>
<keyword evidence="1" id="KW-1133">Transmembrane helix</keyword>
<dbReference type="AlphaFoldDB" id="A0A5J4R926"/>
<feature type="transmembrane region" description="Helical" evidence="1">
    <location>
        <begin position="6"/>
        <end position="22"/>
    </location>
</feature>
<proteinExistence type="predicted"/>
<organism evidence="2 3">
    <name type="scientific">Streblomastix strix</name>
    <dbReference type="NCBI Taxonomy" id="222440"/>
    <lineage>
        <taxon>Eukaryota</taxon>
        <taxon>Metamonada</taxon>
        <taxon>Preaxostyla</taxon>
        <taxon>Oxymonadida</taxon>
        <taxon>Streblomastigidae</taxon>
        <taxon>Streblomastix</taxon>
    </lineage>
</organism>
<dbReference type="EMBL" id="SNRW01042810">
    <property type="protein sequence ID" value="KAA6330577.1"/>
    <property type="molecule type" value="Genomic_DNA"/>
</dbReference>
<comment type="caution">
    <text evidence="2">The sequence shown here is derived from an EMBL/GenBank/DDBJ whole genome shotgun (WGS) entry which is preliminary data.</text>
</comment>
<evidence type="ECO:0000313" key="3">
    <source>
        <dbReference type="Proteomes" id="UP000324800"/>
    </source>
</evidence>
<feature type="transmembrane region" description="Helical" evidence="1">
    <location>
        <begin position="27"/>
        <end position="44"/>
    </location>
</feature>
<gene>
    <name evidence="2" type="ORF">EZS28_053484</name>
</gene>
<feature type="transmembrane region" description="Helical" evidence="1">
    <location>
        <begin position="110"/>
        <end position="130"/>
    </location>
</feature>